<keyword evidence="6" id="KW-0349">Heme</keyword>
<keyword evidence="9" id="KW-1185">Reference proteome</keyword>
<gene>
    <name evidence="8" type="ORF">CSOJ01_15031</name>
</gene>
<comment type="caution">
    <text evidence="8">The sequence shown here is derived from an EMBL/GenBank/DDBJ whole genome shotgun (WGS) entry which is preliminary data.</text>
</comment>
<dbReference type="GO" id="GO:0016705">
    <property type="term" value="F:oxidoreductase activity, acting on paired donors, with incorporation or reduction of molecular oxygen"/>
    <property type="evidence" value="ECO:0007669"/>
    <property type="project" value="InterPro"/>
</dbReference>
<dbReference type="Pfam" id="PF00067">
    <property type="entry name" value="p450"/>
    <property type="match status" value="1"/>
</dbReference>
<comment type="cofactor">
    <cofactor evidence="6">
        <name>heme</name>
        <dbReference type="ChEBI" id="CHEBI:30413"/>
    </cofactor>
</comment>
<evidence type="ECO:0000256" key="4">
    <source>
        <dbReference type="ARBA" id="ARBA00023004"/>
    </source>
</evidence>
<sequence>MEKVSPATTRVYQVFLERPLALILGILVLGAARLWTRGRSELRLPPQPPATPILGHLPEVIRENRARRWHLRLNEWAMEYGPICGVRTGYIVDYYINSDHMVKNQRKVIQQLLTSVQQADKIIPLIEYETLKFLRDNVCDPNGGLSGARLYQDIGRYTYSAFATAITGMDVPNADDDVIEFLKDTFPGSNIIDLIPGLGRLPLCLKPWEKKGRARYRRDLEWSMKRLRTVEKRIEGGDSSLGKTFLAAVLSHNDLKGMSGREEVAVLSLALIVAAADTSRMTTWAFLEAMMMFPDVQAKAQEEVDRAVGDRIPSFDDYTRIPYIRMTMKEVWRWRPPVALGHPHITSRDMQVGQYHLPKGSRLHINAYAIGHDPERHTEPDRFWPERYEDDNTTTMESINSQDPTKRDHFAFGAGRRVCKSPPIVFPSLSILLTGRC</sequence>
<dbReference type="InterPro" id="IPR001128">
    <property type="entry name" value="Cyt_P450"/>
</dbReference>
<dbReference type="InterPro" id="IPR036396">
    <property type="entry name" value="Cyt_P450_sf"/>
</dbReference>
<evidence type="ECO:0000313" key="8">
    <source>
        <dbReference type="EMBL" id="KAF6788436.1"/>
    </source>
</evidence>
<evidence type="ECO:0000256" key="2">
    <source>
        <dbReference type="ARBA" id="ARBA00022723"/>
    </source>
</evidence>
<dbReference type="Gene3D" id="1.10.630.10">
    <property type="entry name" value="Cytochrome P450"/>
    <property type="match status" value="1"/>
</dbReference>
<evidence type="ECO:0000313" key="9">
    <source>
        <dbReference type="Proteomes" id="UP000652219"/>
    </source>
</evidence>
<evidence type="ECO:0000256" key="7">
    <source>
        <dbReference type="SAM" id="Phobius"/>
    </source>
</evidence>
<keyword evidence="2 6" id="KW-0479">Metal-binding</keyword>
<evidence type="ECO:0000256" key="1">
    <source>
        <dbReference type="ARBA" id="ARBA00010617"/>
    </source>
</evidence>
<dbReference type="Proteomes" id="UP000652219">
    <property type="component" value="Unassembled WGS sequence"/>
</dbReference>
<dbReference type="InterPro" id="IPR050364">
    <property type="entry name" value="Cytochrome_P450_fung"/>
</dbReference>
<proteinExistence type="inferred from homology"/>
<keyword evidence="7" id="KW-0472">Membrane</keyword>
<dbReference type="GO" id="GO:0004497">
    <property type="term" value="F:monooxygenase activity"/>
    <property type="evidence" value="ECO:0007669"/>
    <property type="project" value="UniProtKB-KW"/>
</dbReference>
<evidence type="ECO:0000256" key="6">
    <source>
        <dbReference type="PIRSR" id="PIRSR602401-1"/>
    </source>
</evidence>
<evidence type="ECO:0000256" key="5">
    <source>
        <dbReference type="ARBA" id="ARBA00023033"/>
    </source>
</evidence>
<protein>
    <recommendedName>
        <fullName evidence="10">Cytochrome P450</fullName>
    </recommendedName>
</protein>
<dbReference type="PANTHER" id="PTHR46300:SF2">
    <property type="entry name" value="CYTOCHROME P450 MONOOXYGENASE ALNH-RELATED"/>
    <property type="match status" value="1"/>
</dbReference>
<comment type="similarity">
    <text evidence="1">Belongs to the cytochrome P450 family.</text>
</comment>
<dbReference type="PANTHER" id="PTHR46300">
    <property type="entry name" value="P450, PUTATIVE (EUROFUNG)-RELATED-RELATED"/>
    <property type="match status" value="1"/>
</dbReference>
<dbReference type="GO" id="GO:0005506">
    <property type="term" value="F:iron ion binding"/>
    <property type="evidence" value="ECO:0007669"/>
    <property type="project" value="InterPro"/>
</dbReference>
<feature type="transmembrane region" description="Helical" evidence="7">
    <location>
        <begin position="20"/>
        <end position="36"/>
    </location>
</feature>
<dbReference type="SUPFAM" id="SSF48264">
    <property type="entry name" value="Cytochrome P450"/>
    <property type="match status" value="1"/>
</dbReference>
<keyword evidence="4 6" id="KW-0408">Iron</keyword>
<dbReference type="PRINTS" id="PR00463">
    <property type="entry name" value="EP450I"/>
</dbReference>
<evidence type="ECO:0000256" key="3">
    <source>
        <dbReference type="ARBA" id="ARBA00023002"/>
    </source>
</evidence>
<feature type="binding site" description="axial binding residue" evidence="6">
    <location>
        <position position="419"/>
    </location>
    <ligand>
        <name>heme</name>
        <dbReference type="ChEBI" id="CHEBI:30413"/>
    </ligand>
    <ligandPart>
        <name>Fe</name>
        <dbReference type="ChEBI" id="CHEBI:18248"/>
    </ligandPart>
</feature>
<keyword evidence="7" id="KW-1133">Transmembrane helix</keyword>
<accession>A0A8H6MIB7</accession>
<evidence type="ECO:0008006" key="10">
    <source>
        <dbReference type="Google" id="ProtNLM"/>
    </source>
</evidence>
<dbReference type="GO" id="GO:0020037">
    <property type="term" value="F:heme binding"/>
    <property type="evidence" value="ECO:0007669"/>
    <property type="project" value="InterPro"/>
</dbReference>
<keyword evidence="3" id="KW-0560">Oxidoreductase</keyword>
<keyword evidence="5" id="KW-0503">Monooxygenase</keyword>
<dbReference type="EMBL" id="WIGN01000566">
    <property type="protein sequence ID" value="KAF6788436.1"/>
    <property type="molecule type" value="Genomic_DNA"/>
</dbReference>
<reference evidence="8 9" key="1">
    <citation type="journal article" date="2020" name="Phytopathology">
        <title>Genome Sequence Resources of Colletotrichum truncatum, C. plurivorum, C. musicola, and C. sojae: Four Species Pathogenic to Soybean (Glycine max).</title>
        <authorList>
            <person name="Rogerio F."/>
            <person name="Boufleur T.R."/>
            <person name="Ciampi-Guillardi M."/>
            <person name="Sukno S.A."/>
            <person name="Thon M.R."/>
            <person name="Massola Junior N.S."/>
            <person name="Baroncelli R."/>
        </authorList>
    </citation>
    <scope>NUCLEOTIDE SEQUENCE [LARGE SCALE GENOMIC DNA]</scope>
    <source>
        <strain evidence="8 9">LFN0009</strain>
    </source>
</reference>
<dbReference type="InterPro" id="IPR002401">
    <property type="entry name" value="Cyt_P450_E_grp-I"/>
</dbReference>
<keyword evidence="7" id="KW-0812">Transmembrane</keyword>
<organism evidence="8 9">
    <name type="scientific">Colletotrichum sojae</name>
    <dbReference type="NCBI Taxonomy" id="2175907"/>
    <lineage>
        <taxon>Eukaryota</taxon>
        <taxon>Fungi</taxon>
        <taxon>Dikarya</taxon>
        <taxon>Ascomycota</taxon>
        <taxon>Pezizomycotina</taxon>
        <taxon>Sordariomycetes</taxon>
        <taxon>Hypocreomycetidae</taxon>
        <taxon>Glomerellales</taxon>
        <taxon>Glomerellaceae</taxon>
        <taxon>Colletotrichum</taxon>
        <taxon>Colletotrichum orchidearum species complex</taxon>
    </lineage>
</organism>
<dbReference type="AlphaFoldDB" id="A0A8H6MIB7"/>
<name>A0A8H6MIB7_9PEZI</name>